<dbReference type="Pfam" id="PF07969">
    <property type="entry name" value="Amidohydro_3"/>
    <property type="match status" value="1"/>
</dbReference>
<dbReference type="PANTHER" id="PTHR22642:SF2">
    <property type="entry name" value="PROTEIN LONG AFTER FAR-RED 3"/>
    <property type="match status" value="1"/>
</dbReference>
<accession>A0ABP4XIF8</accession>
<dbReference type="Proteomes" id="UP001500851">
    <property type="component" value="Unassembled WGS sequence"/>
</dbReference>
<gene>
    <name evidence="2" type="ORF">GCM10009768_05090</name>
</gene>
<proteinExistence type="predicted"/>
<dbReference type="SUPFAM" id="SSF51556">
    <property type="entry name" value="Metallo-dependent hydrolases"/>
    <property type="match status" value="1"/>
</dbReference>
<sequence>MSTRTADIIIEGARVRTMLPGDFDGGAPRSIAIAGGRILGVGAADAVREAFRGSGTRIDDAAGRTVTPGLIDAHLHPIQGVDIVQGVDLGGLTDLRIVLDRLREEAARVRRDTVGGWVRAWNLDYAAFEGTRIAAATIDEALGDVPALLYFFDVHTALVNTAGLAAAGITGARTFEDTSEVVVDADGRPTGELREESAYADVLAVIPKLSREETLDTARRTLALMRRSGLTGGAIMDGNTGTLDLLEALDATGSGLPVRIVSAVDVKPAADAEERARLMAQRDRGGDRWRGGMIKLYADGVIDSGTGWLYEPDTHGEGTTPFWADHDAFVRAVAEFTAAGFQIATHAIGDRAVGETISAYEAAGLRAAGRPTHRIEHLECLDPRDIARLAATGVTASMQLMHMQWRIPDGSDAWSERLGPDRAKQAWNAGSVLRAGAPLALGSDWPIAELDARVGLAWAMLRRTPGDRDAHVYEPEERLTALEALHGYTRGAALAQGDDDLGVIREGAHADLAVWEEDPALVSGDEILHLPVTTTYLAGVRDDAPTSAARAE</sequence>
<keyword evidence="3" id="KW-1185">Reference proteome</keyword>
<name>A0ABP4XIF8_9MICO</name>
<dbReference type="SUPFAM" id="SSF51338">
    <property type="entry name" value="Composite domain of metallo-dependent hydrolases"/>
    <property type="match status" value="1"/>
</dbReference>
<dbReference type="Gene3D" id="3.10.310.70">
    <property type="match status" value="1"/>
</dbReference>
<dbReference type="PANTHER" id="PTHR22642">
    <property type="entry name" value="IMIDAZOLONEPROPIONASE"/>
    <property type="match status" value="1"/>
</dbReference>
<organism evidence="2 3">
    <name type="scientific">Leucobacter iarius</name>
    <dbReference type="NCBI Taxonomy" id="333963"/>
    <lineage>
        <taxon>Bacteria</taxon>
        <taxon>Bacillati</taxon>
        <taxon>Actinomycetota</taxon>
        <taxon>Actinomycetes</taxon>
        <taxon>Micrococcales</taxon>
        <taxon>Microbacteriaceae</taxon>
        <taxon>Leucobacter</taxon>
    </lineage>
</organism>
<dbReference type="EMBL" id="BAAAOB010000001">
    <property type="protein sequence ID" value="GAA1779191.1"/>
    <property type="molecule type" value="Genomic_DNA"/>
</dbReference>
<evidence type="ECO:0000313" key="3">
    <source>
        <dbReference type="Proteomes" id="UP001500851"/>
    </source>
</evidence>
<reference evidence="3" key="1">
    <citation type="journal article" date="2019" name="Int. J. Syst. Evol. Microbiol.">
        <title>The Global Catalogue of Microorganisms (GCM) 10K type strain sequencing project: providing services to taxonomists for standard genome sequencing and annotation.</title>
        <authorList>
            <consortium name="The Broad Institute Genomics Platform"/>
            <consortium name="The Broad Institute Genome Sequencing Center for Infectious Disease"/>
            <person name="Wu L."/>
            <person name="Ma J."/>
        </authorList>
    </citation>
    <scope>NUCLEOTIDE SEQUENCE [LARGE SCALE GENOMIC DNA]</scope>
    <source>
        <strain evidence="3">JCM 14736</strain>
    </source>
</reference>
<dbReference type="RefSeq" id="WP_344028889.1">
    <property type="nucleotide sequence ID" value="NZ_BAAAOB010000001.1"/>
</dbReference>
<dbReference type="InterPro" id="IPR033932">
    <property type="entry name" value="YtcJ-like"/>
</dbReference>
<dbReference type="InterPro" id="IPR013108">
    <property type="entry name" value="Amidohydro_3"/>
</dbReference>
<dbReference type="InterPro" id="IPR011059">
    <property type="entry name" value="Metal-dep_hydrolase_composite"/>
</dbReference>
<comment type="caution">
    <text evidence="2">The sequence shown here is derived from an EMBL/GenBank/DDBJ whole genome shotgun (WGS) entry which is preliminary data.</text>
</comment>
<dbReference type="CDD" id="cd01300">
    <property type="entry name" value="YtcJ_like"/>
    <property type="match status" value="1"/>
</dbReference>
<dbReference type="Gene3D" id="3.20.20.140">
    <property type="entry name" value="Metal-dependent hydrolases"/>
    <property type="match status" value="1"/>
</dbReference>
<evidence type="ECO:0000313" key="2">
    <source>
        <dbReference type="EMBL" id="GAA1779191.1"/>
    </source>
</evidence>
<evidence type="ECO:0000259" key="1">
    <source>
        <dbReference type="Pfam" id="PF07969"/>
    </source>
</evidence>
<protein>
    <submittedName>
        <fullName evidence="2">Amidohydrolase</fullName>
    </submittedName>
</protein>
<dbReference type="InterPro" id="IPR032466">
    <property type="entry name" value="Metal_Hydrolase"/>
</dbReference>
<feature type="domain" description="Amidohydrolase 3" evidence="1">
    <location>
        <begin position="60"/>
        <end position="540"/>
    </location>
</feature>
<dbReference type="Gene3D" id="2.30.40.10">
    <property type="entry name" value="Urease, subunit C, domain 1"/>
    <property type="match status" value="1"/>
</dbReference>